<reference evidence="1 2" key="1">
    <citation type="journal article" date="2019" name="Sci. Rep.">
        <title>Orb-weaving spider Araneus ventricosus genome elucidates the spidroin gene catalogue.</title>
        <authorList>
            <person name="Kono N."/>
            <person name="Nakamura H."/>
            <person name="Ohtoshi R."/>
            <person name="Moran D.A.P."/>
            <person name="Shinohara A."/>
            <person name="Yoshida Y."/>
            <person name="Fujiwara M."/>
            <person name="Mori M."/>
            <person name="Tomita M."/>
            <person name="Arakawa K."/>
        </authorList>
    </citation>
    <scope>NUCLEOTIDE SEQUENCE [LARGE SCALE GENOMIC DNA]</scope>
</reference>
<keyword evidence="2" id="KW-1185">Reference proteome</keyword>
<evidence type="ECO:0000313" key="1">
    <source>
        <dbReference type="EMBL" id="GBO22699.1"/>
    </source>
</evidence>
<organism evidence="1 2">
    <name type="scientific">Araneus ventricosus</name>
    <name type="common">Orbweaver spider</name>
    <name type="synonym">Epeira ventricosa</name>
    <dbReference type="NCBI Taxonomy" id="182803"/>
    <lineage>
        <taxon>Eukaryota</taxon>
        <taxon>Metazoa</taxon>
        <taxon>Ecdysozoa</taxon>
        <taxon>Arthropoda</taxon>
        <taxon>Chelicerata</taxon>
        <taxon>Arachnida</taxon>
        <taxon>Araneae</taxon>
        <taxon>Araneomorphae</taxon>
        <taxon>Entelegynae</taxon>
        <taxon>Araneoidea</taxon>
        <taxon>Araneidae</taxon>
        <taxon>Araneus</taxon>
    </lineage>
</organism>
<gene>
    <name evidence="1" type="ORF">AVEN_130837_1</name>
</gene>
<sequence>MVIKPDSEIAVENIRLSEMYHQFSKYGQDTQIILMIYDLDSMTDNFAVTEAKPSRPLVLNYMPMQGSPERTGSINDQVRFNGTNAELMRHKCTNATTENKIGLNDMNGK</sequence>
<name>A0A4Y2VBS2_ARAVE</name>
<dbReference type="AlphaFoldDB" id="A0A4Y2VBS2"/>
<proteinExistence type="predicted"/>
<evidence type="ECO:0000313" key="2">
    <source>
        <dbReference type="Proteomes" id="UP000499080"/>
    </source>
</evidence>
<dbReference type="EMBL" id="BGPR01045760">
    <property type="protein sequence ID" value="GBO22699.1"/>
    <property type="molecule type" value="Genomic_DNA"/>
</dbReference>
<accession>A0A4Y2VBS2</accession>
<comment type="caution">
    <text evidence="1">The sequence shown here is derived from an EMBL/GenBank/DDBJ whole genome shotgun (WGS) entry which is preliminary data.</text>
</comment>
<protein>
    <submittedName>
        <fullName evidence="1">Uncharacterized protein</fullName>
    </submittedName>
</protein>
<dbReference type="Proteomes" id="UP000499080">
    <property type="component" value="Unassembled WGS sequence"/>
</dbReference>